<comment type="subcellular location">
    <subcellularLocation>
        <location evidence="1">Cell membrane</location>
        <topology evidence="1">Multi-pass membrane protein</topology>
    </subcellularLocation>
    <subcellularLocation>
        <location evidence="6">Membrane</location>
        <topology evidence="6">Multi-pass membrane protein</topology>
    </subcellularLocation>
</comment>
<comment type="similarity">
    <text evidence="6">Belongs to the exbB/tolQ family.</text>
</comment>
<dbReference type="PANTHER" id="PTHR30433:SF3">
    <property type="entry name" value="MOTILITY PROTEIN A"/>
    <property type="match status" value="1"/>
</dbReference>
<dbReference type="InterPro" id="IPR002898">
    <property type="entry name" value="MotA_ExbB_proton_chnl"/>
</dbReference>
<keyword evidence="6" id="KW-0813">Transport</keyword>
<keyword evidence="9" id="KW-0282">Flagellum</keyword>
<keyword evidence="3 7" id="KW-0812">Transmembrane</keyword>
<dbReference type="Pfam" id="PF01618">
    <property type="entry name" value="MotA_ExbB"/>
    <property type="match status" value="1"/>
</dbReference>
<dbReference type="AlphaFoldDB" id="A0A934W8N7"/>
<keyword evidence="2" id="KW-1003">Cell membrane</keyword>
<comment type="caution">
    <text evidence="9">The sequence shown here is derived from an EMBL/GenBank/DDBJ whole genome shotgun (WGS) entry which is preliminary data.</text>
</comment>
<organism evidence="9 10">
    <name type="scientific">Noviherbaspirillum pedocola</name>
    <dbReference type="NCBI Taxonomy" id="2801341"/>
    <lineage>
        <taxon>Bacteria</taxon>
        <taxon>Pseudomonadati</taxon>
        <taxon>Pseudomonadota</taxon>
        <taxon>Betaproteobacteria</taxon>
        <taxon>Burkholderiales</taxon>
        <taxon>Oxalobacteraceae</taxon>
        <taxon>Noviherbaspirillum</taxon>
    </lineage>
</organism>
<dbReference type="GO" id="GO:0015031">
    <property type="term" value="P:protein transport"/>
    <property type="evidence" value="ECO:0007669"/>
    <property type="project" value="UniProtKB-KW"/>
</dbReference>
<reference evidence="9" key="1">
    <citation type="submission" date="2021-01" db="EMBL/GenBank/DDBJ databases">
        <title>Genome sequence of strain Noviherbaspirillum sp. DKR-6.</title>
        <authorList>
            <person name="Chaudhary D.K."/>
        </authorList>
    </citation>
    <scope>NUCLEOTIDE SEQUENCE</scope>
    <source>
        <strain evidence="9">DKR-6</strain>
    </source>
</reference>
<feature type="transmembrane region" description="Helical" evidence="7">
    <location>
        <begin position="178"/>
        <end position="203"/>
    </location>
</feature>
<evidence type="ECO:0000313" key="9">
    <source>
        <dbReference type="EMBL" id="MBK4737008.1"/>
    </source>
</evidence>
<dbReference type="Proteomes" id="UP000622890">
    <property type="component" value="Unassembled WGS sequence"/>
</dbReference>
<sequence>MDWGSLIGIVLAIGGVLIGQWIEGGNPGSLLQPAALLIVALGTVGAVLLQAGLPACLRALAMAKSVFREPPDDHARLSRAFVFWSSIARREGLLSLERLCDKEPDAFTSKGLRLIVDGIDADRLRTMLEQDINVWEDRERAAVKVWEAAGGYAPTVGILGAVLGLIHVMENLSEPGKLGAGIAVAFVATIYGVGLANLVFLPIAGRLKARIAREASRREVLTEALAALAAGENPRMIESRMAAWAA</sequence>
<evidence type="ECO:0000256" key="4">
    <source>
        <dbReference type="ARBA" id="ARBA00022989"/>
    </source>
</evidence>
<feature type="transmembrane region" description="Helical" evidence="7">
    <location>
        <begin position="145"/>
        <end position="166"/>
    </location>
</feature>
<dbReference type="PANTHER" id="PTHR30433">
    <property type="entry name" value="CHEMOTAXIS PROTEIN MOTA"/>
    <property type="match status" value="1"/>
</dbReference>
<accession>A0A934W8N7</accession>
<proteinExistence type="inferred from homology"/>
<dbReference type="InterPro" id="IPR047055">
    <property type="entry name" value="MotA-like"/>
</dbReference>
<evidence type="ECO:0000313" key="10">
    <source>
        <dbReference type="Proteomes" id="UP000622890"/>
    </source>
</evidence>
<keyword evidence="5 7" id="KW-0472">Membrane</keyword>
<keyword evidence="10" id="KW-1185">Reference proteome</keyword>
<dbReference type="GO" id="GO:0071978">
    <property type="term" value="P:bacterial-type flagellum-dependent swarming motility"/>
    <property type="evidence" value="ECO:0007669"/>
    <property type="project" value="InterPro"/>
</dbReference>
<evidence type="ECO:0000256" key="6">
    <source>
        <dbReference type="RuleBase" id="RU004057"/>
    </source>
</evidence>
<keyword evidence="6" id="KW-0653">Protein transport</keyword>
<dbReference type="RefSeq" id="WP_200594955.1">
    <property type="nucleotide sequence ID" value="NZ_JAEPBG010000009.1"/>
</dbReference>
<keyword evidence="9" id="KW-0966">Cell projection</keyword>
<dbReference type="GO" id="GO:0006935">
    <property type="term" value="P:chemotaxis"/>
    <property type="evidence" value="ECO:0007669"/>
    <property type="project" value="InterPro"/>
</dbReference>
<evidence type="ECO:0000256" key="2">
    <source>
        <dbReference type="ARBA" id="ARBA00022475"/>
    </source>
</evidence>
<dbReference type="NCBIfam" id="NF006583">
    <property type="entry name" value="PRK09109.1"/>
    <property type="match status" value="1"/>
</dbReference>
<keyword evidence="4 7" id="KW-1133">Transmembrane helix</keyword>
<feature type="transmembrane region" description="Helical" evidence="7">
    <location>
        <begin position="5"/>
        <end position="22"/>
    </location>
</feature>
<evidence type="ECO:0000256" key="5">
    <source>
        <dbReference type="ARBA" id="ARBA00023136"/>
    </source>
</evidence>
<protein>
    <submittedName>
        <fullName evidence="9">Flagellar motor protein</fullName>
    </submittedName>
</protein>
<dbReference type="EMBL" id="JAEPBG010000009">
    <property type="protein sequence ID" value="MBK4737008.1"/>
    <property type="molecule type" value="Genomic_DNA"/>
</dbReference>
<evidence type="ECO:0000256" key="7">
    <source>
        <dbReference type="SAM" id="Phobius"/>
    </source>
</evidence>
<evidence type="ECO:0000256" key="1">
    <source>
        <dbReference type="ARBA" id="ARBA00004651"/>
    </source>
</evidence>
<name>A0A934W8N7_9BURK</name>
<evidence type="ECO:0000256" key="3">
    <source>
        <dbReference type="ARBA" id="ARBA00022692"/>
    </source>
</evidence>
<feature type="domain" description="MotA/TolQ/ExbB proton channel" evidence="8">
    <location>
        <begin position="103"/>
        <end position="219"/>
    </location>
</feature>
<evidence type="ECO:0000259" key="8">
    <source>
        <dbReference type="Pfam" id="PF01618"/>
    </source>
</evidence>
<dbReference type="GO" id="GO:0005886">
    <property type="term" value="C:plasma membrane"/>
    <property type="evidence" value="ECO:0007669"/>
    <property type="project" value="UniProtKB-SubCell"/>
</dbReference>
<gene>
    <name evidence="9" type="ORF">JJB74_20495</name>
</gene>
<keyword evidence="9" id="KW-0969">Cilium</keyword>
<feature type="transmembrane region" description="Helical" evidence="7">
    <location>
        <begin position="34"/>
        <end position="57"/>
    </location>
</feature>